<dbReference type="NCBIfam" id="TIGR00508">
    <property type="entry name" value="bioA"/>
    <property type="match status" value="1"/>
</dbReference>
<dbReference type="InterPro" id="IPR049704">
    <property type="entry name" value="Aminotrans_3_PPA_site"/>
</dbReference>
<comment type="cofactor">
    <cofactor evidence="1 9">
        <name>pyridoxal 5'-phosphate</name>
        <dbReference type="ChEBI" id="CHEBI:597326"/>
    </cofactor>
</comment>
<comment type="subunit">
    <text evidence="9">Homodimer.</text>
</comment>
<dbReference type="Proteomes" id="UP001598019">
    <property type="component" value="Unassembled WGS sequence"/>
</dbReference>
<evidence type="ECO:0000256" key="1">
    <source>
        <dbReference type="ARBA" id="ARBA00001933"/>
    </source>
</evidence>
<dbReference type="Pfam" id="PF00202">
    <property type="entry name" value="Aminotran_3"/>
    <property type="match status" value="1"/>
</dbReference>
<reference evidence="10 11" key="1">
    <citation type="submission" date="2024-03" db="EMBL/GenBank/DDBJ databases">
        <title>Aquirufa genome sequencing.</title>
        <authorList>
            <person name="Pitt A."/>
            <person name="Hahn M.W."/>
        </authorList>
    </citation>
    <scope>NUCLEOTIDE SEQUENCE [LARGE SCALE GENOMIC DNA]</scope>
    <source>
        <strain evidence="10 11">HETE-83D</strain>
    </source>
</reference>
<feature type="site" description="Participates in the substrate recognition with KAPA and in a stacking interaction with the adenine ring of SAM" evidence="9">
    <location>
        <position position="30"/>
    </location>
</feature>
<evidence type="ECO:0000256" key="7">
    <source>
        <dbReference type="ARBA" id="ARBA00022898"/>
    </source>
</evidence>
<evidence type="ECO:0000313" key="11">
    <source>
        <dbReference type="Proteomes" id="UP001598019"/>
    </source>
</evidence>
<dbReference type="PROSITE" id="PS00600">
    <property type="entry name" value="AA_TRANSFER_CLASS_3"/>
    <property type="match status" value="1"/>
</dbReference>
<dbReference type="InterPro" id="IPR015422">
    <property type="entry name" value="PyrdxlP-dep_Trfase_small"/>
</dbReference>
<dbReference type="PANTHER" id="PTHR42684:SF3">
    <property type="entry name" value="ADENOSYLMETHIONINE-8-AMINO-7-OXONONANOATE AMINOTRANSFERASE"/>
    <property type="match status" value="1"/>
</dbReference>
<dbReference type="GO" id="GO:0004015">
    <property type="term" value="F:adenosylmethionine-8-amino-7-oxononanoate transaminase activity"/>
    <property type="evidence" value="ECO:0007669"/>
    <property type="project" value="UniProtKB-EC"/>
</dbReference>
<keyword evidence="5 9" id="KW-0949">S-adenosyl-L-methionine</keyword>
<accession>A0ABW6DIL6</accession>
<feature type="binding site" evidence="9">
    <location>
        <position position="278"/>
    </location>
    <ligand>
        <name>substrate</name>
    </ligand>
</feature>
<dbReference type="InterPro" id="IPR015424">
    <property type="entry name" value="PyrdxlP-dep_Trfase"/>
</dbReference>
<dbReference type="Gene3D" id="3.40.640.10">
    <property type="entry name" value="Type I PLP-dependent aspartate aminotransferase-like (Major domain)"/>
    <property type="match status" value="1"/>
</dbReference>
<feature type="binding site" evidence="9">
    <location>
        <position position="65"/>
    </location>
    <ligand>
        <name>substrate</name>
    </ligand>
</feature>
<evidence type="ECO:0000256" key="5">
    <source>
        <dbReference type="ARBA" id="ARBA00022691"/>
    </source>
</evidence>
<comment type="subcellular location">
    <subcellularLocation>
        <location evidence="9">Cytoplasm</location>
    </subcellularLocation>
</comment>
<dbReference type="PANTHER" id="PTHR42684">
    <property type="entry name" value="ADENOSYLMETHIONINE-8-AMINO-7-OXONONANOATE AMINOTRANSFERASE"/>
    <property type="match status" value="1"/>
</dbReference>
<dbReference type="EC" id="2.6.1.62" evidence="9"/>
<feature type="binding site" evidence="9">
    <location>
        <position position="403"/>
    </location>
    <ligand>
        <name>substrate</name>
    </ligand>
</feature>
<comment type="pathway">
    <text evidence="2 9">Cofactor biosynthesis; biotin biosynthesis; 7,8-diaminononanoate from 8-amino-7-oxononanoate (SAM route): step 1/1.</text>
</comment>
<dbReference type="InterPro" id="IPR005814">
    <property type="entry name" value="Aminotrans_3"/>
</dbReference>
<evidence type="ECO:0000256" key="9">
    <source>
        <dbReference type="HAMAP-Rule" id="MF_00834"/>
    </source>
</evidence>
<comment type="caution">
    <text evidence="10">The sequence shown here is derived from an EMBL/GenBank/DDBJ whole genome shotgun (WGS) entry which is preliminary data.</text>
</comment>
<evidence type="ECO:0000256" key="6">
    <source>
        <dbReference type="ARBA" id="ARBA00022756"/>
    </source>
</evidence>
<feature type="modified residue" description="N6-(pyridoxal phosphate)lysine" evidence="9">
    <location>
        <position position="278"/>
    </location>
</feature>
<feature type="binding site" evidence="9">
    <location>
        <begin position="125"/>
        <end position="126"/>
    </location>
    <ligand>
        <name>pyridoxal 5'-phosphate</name>
        <dbReference type="ChEBI" id="CHEBI:597326"/>
    </ligand>
</feature>
<feature type="binding site" evidence="9">
    <location>
        <position position="158"/>
    </location>
    <ligand>
        <name>substrate</name>
    </ligand>
</feature>
<dbReference type="InterPro" id="IPR005815">
    <property type="entry name" value="BioA"/>
</dbReference>
<comment type="similarity">
    <text evidence="9">Belongs to the class-III pyridoxal-phosphate-dependent aminotransferase family. BioA subfamily.</text>
</comment>
<protein>
    <recommendedName>
        <fullName evidence="9">Adenosylmethionine-8-amino-7-oxononanoate aminotransferase</fullName>
        <ecNumber evidence="9">2.6.1.62</ecNumber>
    </recommendedName>
    <alternativeName>
        <fullName evidence="9">7,8-diamino-pelargonic acid aminotransferase</fullName>
        <shortName evidence="9">DAPA AT</shortName>
        <shortName evidence="9">DAPA aminotransferase</shortName>
    </alternativeName>
    <alternativeName>
        <fullName evidence="9">7,8-diaminononanoate synthase</fullName>
        <shortName evidence="9">DANS</shortName>
    </alternativeName>
    <alternativeName>
        <fullName evidence="9">Diaminopelargonic acid synthase</fullName>
    </alternativeName>
</protein>
<evidence type="ECO:0000256" key="8">
    <source>
        <dbReference type="ARBA" id="ARBA00048449"/>
    </source>
</evidence>
<dbReference type="NCBIfam" id="NF004624">
    <property type="entry name" value="PRK05964.1"/>
    <property type="match status" value="1"/>
</dbReference>
<feature type="binding site" evidence="9">
    <location>
        <begin position="313"/>
        <end position="314"/>
    </location>
    <ligand>
        <name>pyridoxal 5'-phosphate</name>
        <dbReference type="ChEBI" id="CHEBI:597326"/>
    </ligand>
</feature>
<proteinExistence type="inferred from homology"/>
<keyword evidence="3 9" id="KW-0032">Aminotransferase</keyword>
<keyword evidence="9" id="KW-0963">Cytoplasm</keyword>
<evidence type="ECO:0000313" key="10">
    <source>
        <dbReference type="EMBL" id="MFD3407165.1"/>
    </source>
</evidence>
<evidence type="ECO:0000256" key="4">
    <source>
        <dbReference type="ARBA" id="ARBA00022679"/>
    </source>
</evidence>
<keyword evidence="7 9" id="KW-0663">Pyridoxal phosphate</keyword>
<dbReference type="InterPro" id="IPR015421">
    <property type="entry name" value="PyrdxlP-dep_Trfase_major"/>
</dbReference>
<keyword evidence="4 9" id="KW-0808">Transferase</keyword>
<organism evidence="10 11">
    <name type="scientific">Aquirufa esocilacus</name>
    <dbReference type="NCBI Taxonomy" id="3096513"/>
    <lineage>
        <taxon>Bacteria</taxon>
        <taxon>Pseudomonadati</taxon>
        <taxon>Bacteroidota</taxon>
        <taxon>Cytophagia</taxon>
        <taxon>Cytophagales</taxon>
        <taxon>Flectobacillaceae</taxon>
        <taxon>Aquirufa</taxon>
    </lineage>
</organism>
<name>A0ABW6DIL6_9BACT</name>
<comment type="function">
    <text evidence="9">Catalyzes the transfer of the alpha-amino group from S-adenosyl-L-methionine (SAM) to 7-keto-8-aminopelargonic acid (KAPA) to form 7,8-diaminopelargonic acid (DAPA). It is the only aminotransferase known to utilize SAM as an amino donor.</text>
</comment>
<evidence type="ECO:0000256" key="2">
    <source>
        <dbReference type="ARBA" id="ARBA00005063"/>
    </source>
</evidence>
<keyword evidence="11" id="KW-1185">Reference proteome</keyword>
<dbReference type="CDD" id="cd00610">
    <property type="entry name" value="OAT_like"/>
    <property type="match status" value="1"/>
</dbReference>
<dbReference type="EMBL" id="JBBKXX010000001">
    <property type="protein sequence ID" value="MFD3407165.1"/>
    <property type="molecule type" value="Genomic_DNA"/>
</dbReference>
<feature type="binding site" evidence="9">
    <location>
        <position position="249"/>
    </location>
    <ligand>
        <name>pyridoxal 5'-phosphate</name>
        <dbReference type="ChEBI" id="CHEBI:597326"/>
    </ligand>
</feature>
<dbReference type="RefSeq" id="WP_377979630.1">
    <property type="nucleotide sequence ID" value="NZ_JBBKXX010000001.1"/>
</dbReference>
<keyword evidence="6 9" id="KW-0093">Biotin biosynthesis</keyword>
<sequence length="437" mass="48885">MKRLSLRMPIKSMSNSNLSSRDAAVIWHPFTQHQIEPISIPITGGKGAHLFDTEGKKYIDAISSWWVNTHGHGHPYLAQKVYEQALQLEQVIFAGFTHEPAVRLSERLLSHLPANFERVFFSDNGSTAVEVAIKMALQFFHNQGNTKRRKILAFADAYHGDTFGAMSLGAPSSFNDPFQDMLFEVEFLPSPQDTEACLAAMSSLNSDDYAAFIFEPLIQGAGGMKMYEASTLDALIQMAHEKGMFCIADEIMTGFGRTGRWFAMDYLVEKPDIVCFSKGLTGGMMAMGLTLCSENIFQSFLSDDRRKMMFHSHSFTANPLACAAANASMDLMEKEETWTSIAHVESCHRAFAATLENHPNLKNVRIHGTILAMEVETGETDGYLHSIRDDIYRYFLGQGILMRPLGNTIYILAPYCIKDEDLAYIYDKIKAFAQGLI</sequence>
<dbReference type="SUPFAM" id="SSF53383">
    <property type="entry name" value="PLP-dependent transferases"/>
    <property type="match status" value="1"/>
</dbReference>
<feature type="binding site" evidence="9">
    <location>
        <position position="312"/>
    </location>
    <ligand>
        <name>substrate</name>
    </ligand>
</feature>
<gene>
    <name evidence="9 10" type="primary">bioA</name>
    <name evidence="10" type="ORF">SKC37_00725</name>
</gene>
<evidence type="ECO:0000256" key="3">
    <source>
        <dbReference type="ARBA" id="ARBA00022576"/>
    </source>
</evidence>
<dbReference type="Gene3D" id="3.90.1150.10">
    <property type="entry name" value="Aspartate Aminotransferase, domain 1"/>
    <property type="match status" value="1"/>
</dbReference>
<comment type="catalytic activity">
    <reaction evidence="8 9">
        <text>(8S)-8-amino-7-oxononanoate + S-adenosyl-L-methionine = S-adenosyl-4-methylsulfanyl-2-oxobutanoate + (7R,8S)-7,8-diammoniononanoate</text>
        <dbReference type="Rhea" id="RHEA:16861"/>
        <dbReference type="ChEBI" id="CHEBI:16490"/>
        <dbReference type="ChEBI" id="CHEBI:59789"/>
        <dbReference type="ChEBI" id="CHEBI:149468"/>
        <dbReference type="ChEBI" id="CHEBI:149469"/>
        <dbReference type="EC" id="2.6.1.62"/>
    </reaction>
</comment>
<dbReference type="HAMAP" id="MF_00834">
    <property type="entry name" value="BioA"/>
    <property type="match status" value="1"/>
</dbReference>